<accession>A0A382LWF7</accession>
<protein>
    <submittedName>
        <fullName evidence="1">Uncharacterized protein</fullName>
    </submittedName>
</protein>
<organism evidence="1">
    <name type="scientific">marine metagenome</name>
    <dbReference type="NCBI Taxonomy" id="408172"/>
    <lineage>
        <taxon>unclassified sequences</taxon>
        <taxon>metagenomes</taxon>
        <taxon>ecological metagenomes</taxon>
    </lineage>
</organism>
<dbReference type="EMBL" id="UINC01089745">
    <property type="protein sequence ID" value="SVC41084.1"/>
    <property type="molecule type" value="Genomic_DNA"/>
</dbReference>
<gene>
    <name evidence="1" type="ORF">METZ01_LOCUS293938</name>
</gene>
<name>A0A382LWF7_9ZZZZ</name>
<proteinExistence type="predicted"/>
<sequence>MESLQSSLKQILTWFLSPNSLGLEQDGKPAINMMANHIVEGYAVLNSHLNREVTSEVKIASFDGSKYRGEDAEYLSPVLELGRLVNREISEHLRDFLIHGSIA</sequence>
<evidence type="ECO:0000313" key="1">
    <source>
        <dbReference type="EMBL" id="SVC41084.1"/>
    </source>
</evidence>
<reference evidence="1" key="1">
    <citation type="submission" date="2018-05" db="EMBL/GenBank/DDBJ databases">
        <authorList>
            <person name="Lanie J.A."/>
            <person name="Ng W.-L."/>
            <person name="Kazmierczak K.M."/>
            <person name="Andrzejewski T.M."/>
            <person name="Davidsen T.M."/>
            <person name="Wayne K.J."/>
            <person name="Tettelin H."/>
            <person name="Glass J.I."/>
            <person name="Rusch D."/>
            <person name="Podicherti R."/>
            <person name="Tsui H.-C.T."/>
            <person name="Winkler M.E."/>
        </authorList>
    </citation>
    <scope>NUCLEOTIDE SEQUENCE</scope>
</reference>
<dbReference type="AlphaFoldDB" id="A0A382LWF7"/>
<feature type="non-terminal residue" evidence="1">
    <location>
        <position position="103"/>
    </location>
</feature>